<dbReference type="Gene3D" id="3.30.70.1070">
    <property type="entry name" value="Sporulation related repeat"/>
    <property type="match status" value="1"/>
</dbReference>
<dbReference type="InterPro" id="IPR009009">
    <property type="entry name" value="RlpA-like_DPBB"/>
</dbReference>
<dbReference type="NCBIfam" id="TIGR00413">
    <property type="entry name" value="rlpA"/>
    <property type="match status" value="1"/>
</dbReference>
<comment type="caution">
    <text evidence="7">The sequence shown here is derived from an EMBL/GenBank/DDBJ whole genome shotgun (WGS) entry which is preliminary data.</text>
</comment>
<evidence type="ECO:0000259" key="6">
    <source>
        <dbReference type="PROSITE" id="PS51724"/>
    </source>
</evidence>
<evidence type="ECO:0000256" key="3">
    <source>
        <dbReference type="ARBA" id="ARBA00023316"/>
    </source>
</evidence>
<dbReference type="Gene3D" id="2.40.40.10">
    <property type="entry name" value="RlpA-like domain"/>
    <property type="match status" value="1"/>
</dbReference>
<dbReference type="InterPro" id="IPR036908">
    <property type="entry name" value="RlpA-like_sf"/>
</dbReference>
<evidence type="ECO:0000313" key="7">
    <source>
        <dbReference type="EMBL" id="GIU65953.1"/>
    </source>
</evidence>
<protein>
    <recommendedName>
        <fullName evidence="4">Endolytic peptidoglycan transglycosylase RlpA</fullName>
        <ecNumber evidence="4">4.2.2.-</ecNumber>
    </recommendedName>
</protein>
<keyword evidence="1" id="KW-0732">Signal</keyword>
<dbReference type="PANTHER" id="PTHR34183:SF1">
    <property type="entry name" value="ENDOLYTIC PEPTIDOGLYCAN TRANSGLYCOSYLASE RLPA"/>
    <property type="match status" value="1"/>
</dbReference>
<evidence type="ECO:0000256" key="4">
    <source>
        <dbReference type="HAMAP-Rule" id="MF_02071"/>
    </source>
</evidence>
<dbReference type="Pfam" id="PF03330">
    <property type="entry name" value="DPBB_1"/>
    <property type="match status" value="1"/>
</dbReference>
<keyword evidence="8" id="KW-1185">Reference proteome</keyword>
<dbReference type="InterPro" id="IPR012997">
    <property type="entry name" value="RplA"/>
</dbReference>
<evidence type="ECO:0000256" key="1">
    <source>
        <dbReference type="ARBA" id="ARBA00022729"/>
    </source>
</evidence>
<dbReference type="CDD" id="cd22268">
    <property type="entry name" value="DPBB_RlpA-like"/>
    <property type="match status" value="1"/>
</dbReference>
<dbReference type="EC" id="4.2.2.-" evidence="4"/>
<dbReference type="EMBL" id="BPFZ01000001">
    <property type="protein sequence ID" value="GIU65953.1"/>
    <property type="molecule type" value="Genomic_DNA"/>
</dbReference>
<dbReference type="InterPro" id="IPR007730">
    <property type="entry name" value="SPOR-like_dom"/>
</dbReference>
<reference evidence="7" key="2">
    <citation type="journal article" date="2023" name="ISME Commun">
        <title>Characterization of a bloom-associated alphaproteobacterial lineage, 'Candidatus Phycosocius': insights into freshwater algal-bacterial interactions.</title>
        <authorList>
            <person name="Tanabe Y."/>
            <person name="Yamaguchi H."/>
            <person name="Yoshida M."/>
            <person name="Kai A."/>
            <person name="Okazaki Y."/>
        </authorList>
    </citation>
    <scope>NUCLEOTIDE SEQUENCE</scope>
    <source>
        <strain evidence="7">BOTRYCO-1</strain>
    </source>
</reference>
<keyword evidence="3 4" id="KW-0961">Cell wall biogenesis/degradation</keyword>
<comment type="similarity">
    <text evidence="4 5">Belongs to the RlpA family.</text>
</comment>
<dbReference type="SUPFAM" id="SSF110997">
    <property type="entry name" value="Sporulation related repeat"/>
    <property type="match status" value="1"/>
</dbReference>
<keyword evidence="2 4" id="KW-0456">Lyase</keyword>
<dbReference type="Proteomes" id="UP001161064">
    <property type="component" value="Unassembled WGS sequence"/>
</dbReference>
<evidence type="ECO:0000313" key="8">
    <source>
        <dbReference type="Proteomes" id="UP001161064"/>
    </source>
</evidence>
<organism evidence="7 8">
    <name type="scientific">Candidatus Phycosocius spiralis</name>
    <dbReference type="NCBI Taxonomy" id="2815099"/>
    <lineage>
        <taxon>Bacteria</taxon>
        <taxon>Pseudomonadati</taxon>
        <taxon>Pseudomonadota</taxon>
        <taxon>Alphaproteobacteria</taxon>
        <taxon>Caulobacterales</taxon>
        <taxon>Caulobacterales incertae sedis</taxon>
        <taxon>Candidatus Phycosocius</taxon>
    </lineage>
</organism>
<comment type="function">
    <text evidence="4">Lytic transglycosylase with a strong preference for naked glycan strands that lack stem peptides.</text>
</comment>
<proteinExistence type="inferred from homology"/>
<gene>
    <name evidence="4" type="primary">rlpA</name>
    <name evidence="7" type="ORF">PsB1_0107</name>
</gene>
<evidence type="ECO:0000256" key="5">
    <source>
        <dbReference type="RuleBase" id="RU003495"/>
    </source>
</evidence>
<accession>A0ABQ4PSH2</accession>
<dbReference type="PANTHER" id="PTHR34183">
    <property type="entry name" value="ENDOLYTIC PEPTIDOGLYCAN TRANSGLYCOSYLASE RLPA"/>
    <property type="match status" value="1"/>
</dbReference>
<dbReference type="InterPro" id="IPR034718">
    <property type="entry name" value="RlpA"/>
</dbReference>
<dbReference type="HAMAP" id="MF_02071">
    <property type="entry name" value="RlpA"/>
    <property type="match status" value="1"/>
</dbReference>
<dbReference type="InterPro" id="IPR036680">
    <property type="entry name" value="SPOR-like_sf"/>
</dbReference>
<dbReference type="Pfam" id="PF05036">
    <property type="entry name" value="SPOR"/>
    <property type="match status" value="1"/>
</dbReference>
<dbReference type="PROSITE" id="PS51724">
    <property type="entry name" value="SPOR"/>
    <property type="match status" value="1"/>
</dbReference>
<evidence type="ECO:0000256" key="2">
    <source>
        <dbReference type="ARBA" id="ARBA00023239"/>
    </source>
</evidence>
<name>A0ABQ4PSH2_9PROT</name>
<dbReference type="SUPFAM" id="SSF50685">
    <property type="entry name" value="Barwin-like endoglucanases"/>
    <property type="match status" value="1"/>
</dbReference>
<feature type="domain" description="SPOR" evidence="6">
    <location>
        <begin position="281"/>
        <end position="360"/>
    </location>
</feature>
<reference evidence="7" key="1">
    <citation type="submission" date="2021-05" db="EMBL/GenBank/DDBJ databases">
        <authorList>
            <person name="Tanabe Y."/>
        </authorList>
    </citation>
    <scope>NUCLEOTIDE SEQUENCE</scope>
    <source>
        <strain evidence="7">BOTRYCO-1</strain>
    </source>
</reference>
<sequence length="362" mass="38623">MVIKPFEAPIVRRHKERSGLGIMRSFAGLVLFFSGVCNQPVLAASQERATLSNTMANVVNNEAASPDRTSLIARRPSTKSTSFSTQSAAKAGMGIVDNPSLHPHSPITIAASEPPLAPSVRPMDVQDFQKIGAPYQANGTWYIPAHEPDYNEIGTASWYGRDFHGRTTANGEVFDMNVVSAAHPTLPIPSLVEVTNLANGRSMIVRVNDRGPFVGNRLIDLSARGAYLLGFQDQGSTQVRVRYVGPADPKPLVSLATLSPASEEKKSSKPMALGEVTQATNRASRALYVQAGAFLSRSNAQRALSQLGGIGSASIVKSQNKDGITLYRLVIGPVMNPEEARQTAQTISTFGLGGAHVMASID</sequence>